<dbReference type="EMBL" id="AABL01000973">
    <property type="protein sequence ID" value="EAA22961.1"/>
    <property type="molecule type" value="Genomic_DNA"/>
</dbReference>
<dbReference type="Gene3D" id="1.10.268.10">
    <property type="entry name" value="Topoisomerase, domain 3"/>
    <property type="match status" value="1"/>
</dbReference>
<comment type="function">
    <text evidence="13">Control of topological states of DNA by transient breakage and subsequent rejoining of DNA strands. Topoisomerase II makes double-strand breaks.</text>
</comment>
<dbReference type="InterPro" id="IPR013760">
    <property type="entry name" value="Topo_IIA-like_dom_sf"/>
</dbReference>
<dbReference type="PRINTS" id="PR01158">
    <property type="entry name" value="TOPISMRASEII"/>
</dbReference>
<keyword evidence="5" id="KW-0479">Metal-binding</keyword>
<dbReference type="GO" id="GO:0005634">
    <property type="term" value="C:nucleus"/>
    <property type="evidence" value="ECO:0007669"/>
    <property type="project" value="TreeGrafter"/>
</dbReference>
<dbReference type="PROSITE" id="PS50880">
    <property type="entry name" value="TOPRIM"/>
    <property type="match status" value="1"/>
</dbReference>
<evidence type="ECO:0000313" key="19">
    <source>
        <dbReference type="Proteomes" id="UP000008553"/>
    </source>
</evidence>
<dbReference type="InterPro" id="IPR003594">
    <property type="entry name" value="HATPase_dom"/>
</dbReference>
<evidence type="ECO:0000256" key="15">
    <source>
        <dbReference type="SAM" id="MobiDB-lite"/>
    </source>
</evidence>
<feature type="compositionally biased region" description="Acidic residues" evidence="15">
    <location>
        <begin position="1243"/>
        <end position="1252"/>
    </location>
</feature>
<dbReference type="Gene3D" id="3.40.50.670">
    <property type="match status" value="1"/>
</dbReference>
<dbReference type="Gene3D" id="3.30.230.10">
    <property type="match status" value="1"/>
</dbReference>
<dbReference type="Gene3D" id="3.30.1360.40">
    <property type="match status" value="1"/>
</dbReference>
<keyword evidence="10 12" id="KW-0238">DNA-binding</keyword>
<dbReference type="PANTHER" id="PTHR10169:SF38">
    <property type="entry name" value="DNA TOPOISOMERASE 2"/>
    <property type="match status" value="1"/>
</dbReference>
<keyword evidence="9 12" id="KW-0799">Topoisomerase</keyword>
<dbReference type="EC" id="5.6.2.2" evidence="13"/>
<dbReference type="FunFam" id="3.90.199.10:FF:000002">
    <property type="entry name" value="DNA topoisomerase 2"/>
    <property type="match status" value="1"/>
</dbReference>
<evidence type="ECO:0000256" key="10">
    <source>
        <dbReference type="ARBA" id="ARBA00023125"/>
    </source>
</evidence>
<evidence type="ECO:0000256" key="13">
    <source>
        <dbReference type="RuleBase" id="RU362094"/>
    </source>
</evidence>
<dbReference type="InterPro" id="IPR013506">
    <property type="entry name" value="Topo_IIA_bsu_dom2"/>
</dbReference>
<evidence type="ECO:0000256" key="4">
    <source>
        <dbReference type="ARBA" id="ARBA00011080"/>
    </source>
</evidence>
<dbReference type="InterPro" id="IPR018522">
    <property type="entry name" value="TopoIIA_CS"/>
</dbReference>
<evidence type="ECO:0000256" key="1">
    <source>
        <dbReference type="ARBA" id="ARBA00000185"/>
    </source>
</evidence>
<dbReference type="InterPro" id="IPR013759">
    <property type="entry name" value="Topo_IIA_B_C"/>
</dbReference>
<name>Q7RJ69_PLAYO</name>
<dbReference type="Pfam" id="PF00521">
    <property type="entry name" value="DNA_topoisoIV"/>
    <property type="match status" value="1"/>
</dbReference>
<dbReference type="GO" id="GO:0005524">
    <property type="term" value="F:ATP binding"/>
    <property type="evidence" value="ECO:0007669"/>
    <property type="project" value="UniProtKB-UniRule"/>
</dbReference>
<dbReference type="GO" id="GO:0000819">
    <property type="term" value="P:sister chromatid segregation"/>
    <property type="evidence" value="ECO:0007669"/>
    <property type="project" value="TreeGrafter"/>
</dbReference>
<dbReference type="Pfam" id="PF02518">
    <property type="entry name" value="HATPase_c"/>
    <property type="match status" value="1"/>
</dbReference>
<evidence type="ECO:0000256" key="5">
    <source>
        <dbReference type="ARBA" id="ARBA00022723"/>
    </source>
</evidence>
<evidence type="ECO:0000259" key="17">
    <source>
        <dbReference type="PROSITE" id="PS52040"/>
    </source>
</evidence>
<feature type="coiled-coil region" evidence="14">
    <location>
        <begin position="1159"/>
        <end position="1186"/>
    </location>
</feature>
<evidence type="ECO:0000256" key="9">
    <source>
        <dbReference type="ARBA" id="ARBA00023029"/>
    </source>
</evidence>
<dbReference type="FunFam" id="3.30.1490.30:FF:000001">
    <property type="entry name" value="DNA topoisomerase 2"/>
    <property type="match status" value="1"/>
</dbReference>
<dbReference type="FunFam" id="3.30.1360.40:FF:000003">
    <property type="entry name" value="DNA topoisomerase 2"/>
    <property type="match status" value="1"/>
</dbReference>
<dbReference type="SUPFAM" id="SSF55874">
    <property type="entry name" value="ATPase domain of HSP90 chaperone/DNA topoisomerase II/histidine kinase"/>
    <property type="match status" value="1"/>
</dbReference>
<keyword evidence="11 12" id="KW-0413">Isomerase</keyword>
<gene>
    <name evidence="18" type="ORF">PY03394</name>
</gene>
<dbReference type="InterPro" id="IPR014721">
    <property type="entry name" value="Ribsml_uS5_D2-typ_fold_subgr"/>
</dbReference>
<dbReference type="CDD" id="cd16930">
    <property type="entry name" value="HATPase_TopII-like"/>
    <property type="match status" value="1"/>
</dbReference>
<feature type="active site" description="O-(5'-phospho-DNA)-tyrosine intermediate" evidence="12">
    <location>
        <position position="835"/>
    </location>
</feature>
<evidence type="ECO:0000313" key="18">
    <source>
        <dbReference type="EMBL" id="EAA22961.1"/>
    </source>
</evidence>
<proteinExistence type="inferred from homology"/>
<dbReference type="Gene3D" id="3.90.199.10">
    <property type="entry name" value="Topoisomerase II, domain 5"/>
    <property type="match status" value="1"/>
</dbReference>
<evidence type="ECO:0000256" key="11">
    <source>
        <dbReference type="ARBA" id="ARBA00023235"/>
    </source>
</evidence>
<dbReference type="InterPro" id="IPR002205">
    <property type="entry name" value="Topo_IIA_dom_A"/>
</dbReference>
<feature type="region of interest" description="Disordered" evidence="15">
    <location>
        <begin position="295"/>
        <end position="320"/>
    </location>
</feature>
<comment type="similarity">
    <text evidence="4 13">Belongs to the type II topoisomerase family.</text>
</comment>
<keyword evidence="8" id="KW-0460">Magnesium</keyword>
<dbReference type="CDD" id="cd00187">
    <property type="entry name" value="TOP4c"/>
    <property type="match status" value="1"/>
</dbReference>
<evidence type="ECO:0000256" key="6">
    <source>
        <dbReference type="ARBA" id="ARBA00022741"/>
    </source>
</evidence>
<evidence type="ECO:0000256" key="2">
    <source>
        <dbReference type="ARBA" id="ARBA00001913"/>
    </source>
</evidence>
<dbReference type="Pfam" id="PF00204">
    <property type="entry name" value="DNA_gyraseB"/>
    <property type="match status" value="1"/>
</dbReference>
<dbReference type="InterPro" id="IPR036890">
    <property type="entry name" value="HATPase_C_sf"/>
</dbReference>
<dbReference type="PaxDb" id="73239-Q7RJ69"/>
<dbReference type="Gene3D" id="3.30.565.10">
    <property type="entry name" value="Histidine kinase-like ATPase, C-terminal domain"/>
    <property type="match status" value="1"/>
</dbReference>
<dbReference type="PANTHER" id="PTHR10169">
    <property type="entry name" value="DNA TOPOISOMERASE/GYRASE"/>
    <property type="match status" value="1"/>
</dbReference>
<dbReference type="GO" id="GO:0003677">
    <property type="term" value="F:DNA binding"/>
    <property type="evidence" value="ECO:0007669"/>
    <property type="project" value="UniProtKB-UniRule"/>
</dbReference>
<feature type="domain" description="Toprim" evidence="16">
    <location>
        <begin position="499"/>
        <end position="622"/>
    </location>
</feature>
<dbReference type="InterPro" id="IPR031660">
    <property type="entry name" value="TOPRIM_C"/>
</dbReference>
<dbReference type="CDD" id="cd03365">
    <property type="entry name" value="TOPRIM_TopoIIA"/>
    <property type="match status" value="1"/>
</dbReference>
<organism evidence="18 19">
    <name type="scientific">Plasmodium yoelii yoelii</name>
    <dbReference type="NCBI Taxonomy" id="73239"/>
    <lineage>
        <taxon>Eukaryota</taxon>
        <taxon>Sar</taxon>
        <taxon>Alveolata</taxon>
        <taxon>Apicomplexa</taxon>
        <taxon>Aconoidasida</taxon>
        <taxon>Haemosporida</taxon>
        <taxon>Plasmodiidae</taxon>
        <taxon>Plasmodium</taxon>
        <taxon>Plasmodium (Vinckeia)</taxon>
    </lineage>
</organism>
<comment type="catalytic activity">
    <reaction evidence="1 12 13">
        <text>ATP-dependent breakage, passage and rejoining of double-stranded DNA.</text>
        <dbReference type="EC" id="5.6.2.2"/>
    </reaction>
</comment>
<dbReference type="SUPFAM" id="SSF56719">
    <property type="entry name" value="Type II DNA topoisomerase"/>
    <property type="match status" value="1"/>
</dbReference>
<sequence>MSKNKTIEERYQKKSQIEHILLRPDTYIGSVEMHTQLLWIWNKEKSRMVQKNITYVPGLYKIFDEIIVNAADVKAREKEKSENPMTCIKIEINREQKKISVYNDGEGIPVDIHKEMNIYVPHMIFGELLTSDNYDDAEDRITGGRNGFGAKLTNIFSKEFTVQCGDSSRKKEFKMTWFQNMSKFSDPHIKNYNGKDYVKVTFKPDLDKFGMSELDDDIECLLHKRVYDLAGTCNVRVYLNGTRLPVKDFKSYVDLYLRDNNTPNTNPSVSKNALNGNTDASVNKTIDNLDVSISHENGGGAGDITPTKTTEENGNSNFNNNKYEEEIVKIHEKQHRWEIVISKTDGSQFQQVSFVNSICTTKGGTHVSYIVDQLLNSLSKKANAKNKGGMEIKAGHIRNHLWVFVNCLIVNPTFDSQTKETLTTKQAKFGSKCTLTDKTINNVLKSSILSNILLWAQAKAQVELRKKMKAGSSKARERIIGIPKLEDANDAGSKYSQECTLILTEGDSAKTSCLAGLSIVGRDRYGVFPLKGKLLNVRDASFKQLMDNKEIQNIFKIMGLDITDKNKQDIKGLRYGSLMIMTDQDYDGSHIKGLLINMIHKFWPSLLKHKGFLCEFVTPIVKVQKGNQELSFFTIAEYEQWKENTNLVGWKIKYYKGLGTSTDKEFKQYFSDIQSHKIFFLWTGDRDGDSIDMAFSKKRIEDRKLWLQNFILGSYVDHKEKDLSYYDFVNKELIYYSRYDTERSIPNIMDGWKPGQRKVLYGCFKRNLKNECKVAQLVGYIAEHSAYHHGESSLQQTIINMAQTFVGSNNINFLEPCGQFGSRKEGGKDASAARYIFTKLASSTRSIFNEYDDPILKYLNEEGQKIEPQYYIPVIPTILVNGCEGIGTGYSSFIPNYNYKDIINNIKKYIDKEPLVPMVPWYKDFKGRIEPNGKSGYETIGIINKIDDETLEITELPIKRWTQDYKEFLEELLTDEKNQLIIDYIDNSSHEDVCFTIKMDPIKLKRAEEEGLEKVFKLKSTLTTTNMTLFDPKLKLQRYASELDILKDFCFHRLNAYTDRKNYLISKLEKEKRIISNKTKFILAIINGELVVNKKKKKILVEELYRKGYDPYKDIHKLKKEEIFEQELLDAAENPEDNEEIIAGVTVKDYNYLLNMPIFSLTLEKVEELLSQLKEKEQELEILKSITVETMWLKDIEKVEEAIEFQRNVELANREESNKFKVARKKIGAGFKKKKKKKKLTSDDESEGDTSDSSEFMINSLNIKKNSKKTPNKKNNNSVRKKIRKIDSGISVDDNNTQTPILINSNEIDDSNISYSKTGDNAYNSDDTPLINKIINTSNIHDVNTPIANHGSTSSNHNGIDQTPAHGGINSININISPNSTVNINEFSGIKNKLLELGTLYLVYAHLSQFCSATKKKKPRLTLAETIKMKNMEKGDNGAKETARSRNTPKRKRSTLLDTSKSKDDFDFGDDDSSKNVSFKICEELLISV</sequence>
<dbReference type="Pfam" id="PF16898">
    <property type="entry name" value="TOPRIM_C"/>
    <property type="match status" value="1"/>
</dbReference>
<keyword evidence="7 13" id="KW-0067">ATP-binding</keyword>
<dbReference type="FunCoup" id="Q7RJ69">
    <property type="interactions" value="335"/>
</dbReference>
<dbReference type="InterPro" id="IPR001154">
    <property type="entry name" value="TopoII_euk"/>
</dbReference>
<comment type="cofactor">
    <cofactor evidence="3">
        <name>Mg(2+)</name>
        <dbReference type="ChEBI" id="CHEBI:18420"/>
    </cofactor>
</comment>
<evidence type="ECO:0000256" key="14">
    <source>
        <dbReference type="SAM" id="Coils"/>
    </source>
</evidence>
<keyword evidence="14" id="KW-0175">Coiled coil</keyword>
<dbReference type="InterPro" id="IPR050634">
    <property type="entry name" value="DNA_Topoisomerase_II"/>
</dbReference>
<dbReference type="STRING" id="73239.Q7RJ69"/>
<dbReference type="FunFam" id="3.40.50.670:FF:000001">
    <property type="entry name" value="DNA topoisomerase 2"/>
    <property type="match status" value="2"/>
</dbReference>
<dbReference type="SUPFAM" id="SSF54211">
    <property type="entry name" value="Ribosomal protein S5 domain 2-like"/>
    <property type="match status" value="1"/>
</dbReference>
<feature type="region of interest" description="Disordered" evidence="15">
    <location>
        <begin position="1424"/>
        <end position="1464"/>
    </location>
</feature>
<feature type="domain" description="Topo IIA-type catalytic" evidence="17">
    <location>
        <begin position="745"/>
        <end position="1196"/>
    </location>
</feature>
<dbReference type="PROSITE" id="PS00177">
    <property type="entry name" value="TOPOISOMERASE_II"/>
    <property type="match status" value="1"/>
</dbReference>
<evidence type="ECO:0000256" key="7">
    <source>
        <dbReference type="ARBA" id="ARBA00022840"/>
    </source>
</evidence>
<evidence type="ECO:0000259" key="16">
    <source>
        <dbReference type="PROSITE" id="PS50880"/>
    </source>
</evidence>
<reference evidence="18 19" key="1">
    <citation type="journal article" date="2002" name="Nature">
        <title>Genome sequence and comparative analysis of the model rodent malaria parasite Plasmodium yoelii yoelii.</title>
        <authorList>
            <person name="Carlton J.M."/>
            <person name="Angiuoli S.V."/>
            <person name="Suh B.B."/>
            <person name="Kooij T.W."/>
            <person name="Pertea M."/>
            <person name="Silva J.C."/>
            <person name="Ermolaeva M.D."/>
            <person name="Allen J.E."/>
            <person name="Selengut J.D."/>
            <person name="Koo H.L."/>
            <person name="Peterson J.D."/>
            <person name="Pop M."/>
            <person name="Kosack D.S."/>
            <person name="Shumway M.F."/>
            <person name="Bidwell S.L."/>
            <person name="Shallom S.J."/>
            <person name="van Aken S.E."/>
            <person name="Riedmuller S.B."/>
            <person name="Feldblyum T.V."/>
            <person name="Cho J.K."/>
            <person name="Quackenbush J."/>
            <person name="Sedegah M."/>
            <person name="Shoaibi A."/>
            <person name="Cummings L.M."/>
            <person name="Florens L."/>
            <person name="Yates J.R."/>
            <person name="Raine J.D."/>
            <person name="Sinden R.E."/>
            <person name="Harris M.A."/>
            <person name="Cunningham D.A."/>
            <person name="Preiser P.R."/>
            <person name="Bergman L.W."/>
            <person name="Vaidya A.B."/>
            <person name="van Lin L.H."/>
            <person name="Janse C.J."/>
            <person name="Waters A.P."/>
            <person name="Smith H.O."/>
            <person name="White O.R."/>
            <person name="Salzberg S.L."/>
            <person name="Venter J.C."/>
            <person name="Fraser C.M."/>
            <person name="Hoffman S.L."/>
            <person name="Gardner M.J."/>
            <person name="Carucci D.J."/>
        </authorList>
    </citation>
    <scope>NUCLEOTIDE SEQUENCE [LARGE SCALE GENOMIC DNA]</scope>
    <source>
        <strain evidence="18 19">17XNL</strain>
    </source>
</reference>
<dbReference type="InterPro" id="IPR034157">
    <property type="entry name" value="TOPRIM_TopoII"/>
</dbReference>
<dbReference type="PRINTS" id="PR00418">
    <property type="entry name" value="TPI2FAMILY"/>
</dbReference>
<dbReference type="InterPro" id="IPR020568">
    <property type="entry name" value="Ribosomal_Su5_D2-typ_SF"/>
</dbReference>
<dbReference type="SMART" id="SM00434">
    <property type="entry name" value="TOP4c"/>
    <property type="match status" value="1"/>
</dbReference>
<dbReference type="InterPro" id="IPR013758">
    <property type="entry name" value="Topo_IIA_A/C_ab"/>
</dbReference>
<dbReference type="GO" id="GO:0003918">
    <property type="term" value="F:DNA topoisomerase type II (double strand cut, ATP-hydrolyzing) activity"/>
    <property type="evidence" value="ECO:0007669"/>
    <property type="project" value="UniProtKB-UniRule"/>
</dbReference>
<dbReference type="GO" id="GO:0000712">
    <property type="term" value="P:resolution of meiotic recombination intermediates"/>
    <property type="evidence" value="ECO:0007669"/>
    <property type="project" value="TreeGrafter"/>
</dbReference>
<protein>
    <recommendedName>
        <fullName evidence="13">DNA topoisomerase 2</fullName>
        <ecNumber evidence="13">5.6.2.2</ecNumber>
    </recommendedName>
</protein>
<keyword evidence="6 13" id="KW-0547">Nucleotide-binding</keyword>
<dbReference type="InterPro" id="IPR001241">
    <property type="entry name" value="Topo_IIA"/>
</dbReference>
<feature type="compositionally biased region" description="Basic and acidic residues" evidence="15">
    <location>
        <begin position="1427"/>
        <end position="1444"/>
    </location>
</feature>
<dbReference type="GO" id="GO:0006265">
    <property type="term" value="P:DNA topological change"/>
    <property type="evidence" value="ECO:0007669"/>
    <property type="project" value="UniProtKB-UniRule"/>
</dbReference>
<feature type="region of interest" description="Disordered" evidence="15">
    <location>
        <begin position="1237"/>
        <end position="1291"/>
    </location>
</feature>
<evidence type="ECO:0000256" key="3">
    <source>
        <dbReference type="ARBA" id="ARBA00001946"/>
    </source>
</evidence>
<dbReference type="FunFam" id="3.30.230.10:FF:000008">
    <property type="entry name" value="DNA topoisomerase 2"/>
    <property type="match status" value="1"/>
</dbReference>
<dbReference type="GO" id="GO:0046872">
    <property type="term" value="F:metal ion binding"/>
    <property type="evidence" value="ECO:0007669"/>
    <property type="project" value="UniProtKB-KW"/>
</dbReference>
<dbReference type="SMART" id="SM00433">
    <property type="entry name" value="TOP2c"/>
    <property type="match status" value="1"/>
</dbReference>
<dbReference type="FunFam" id="3.30.565.10:FF:000004">
    <property type="entry name" value="DNA topoisomerase 2"/>
    <property type="match status" value="1"/>
</dbReference>
<comment type="subunit">
    <text evidence="13">Homodimer.</text>
</comment>
<dbReference type="PROSITE" id="PS52040">
    <property type="entry name" value="TOPO_IIA"/>
    <property type="match status" value="1"/>
</dbReference>
<evidence type="ECO:0000256" key="12">
    <source>
        <dbReference type="PROSITE-ProRule" id="PRU01384"/>
    </source>
</evidence>
<dbReference type="InParanoid" id="Q7RJ69"/>
<accession>Q7RJ69</accession>
<comment type="caution">
    <text evidence="18">The sequence shown here is derived from an EMBL/GenBank/DDBJ whole genome shotgun (WGS) entry which is preliminary data.</text>
</comment>
<evidence type="ECO:0000256" key="8">
    <source>
        <dbReference type="ARBA" id="ARBA00022842"/>
    </source>
</evidence>
<dbReference type="InterPro" id="IPR006171">
    <property type="entry name" value="TOPRIM_dom"/>
</dbReference>
<dbReference type="Gene3D" id="3.30.1490.30">
    <property type="match status" value="1"/>
</dbReference>
<dbReference type="CDD" id="cd03481">
    <property type="entry name" value="TopoIIA_Trans_ScTopoIIA"/>
    <property type="match status" value="1"/>
</dbReference>
<keyword evidence="19" id="KW-1185">Reference proteome</keyword>
<dbReference type="Proteomes" id="UP000008553">
    <property type="component" value="Unassembled WGS sequence"/>
</dbReference>
<dbReference type="InterPro" id="IPR013757">
    <property type="entry name" value="Topo_IIA_A_a_sf"/>
</dbReference>
<feature type="compositionally biased region" description="Low complexity" evidence="15">
    <location>
        <begin position="1253"/>
        <end position="1264"/>
    </location>
</feature>
<comment type="cofactor">
    <cofactor evidence="2">
        <name>Ca(2+)</name>
        <dbReference type="ChEBI" id="CHEBI:29108"/>
    </cofactor>
</comment>